<comment type="subcellular location">
    <subcellularLocation>
        <location evidence="1">Membrane</location>
        <topology evidence="1">Multi-pass membrane protein</topology>
    </subcellularLocation>
</comment>
<feature type="binding site" evidence="6">
    <location>
        <position position="171"/>
    </location>
    <ligand>
        <name>Zn(2+)</name>
        <dbReference type="ChEBI" id="CHEBI:29105"/>
    </ligand>
</feature>
<name>A0A420IYE6_9PEZI</name>
<organism evidence="9 10">
    <name type="scientific">Golovinomyces cichoracearum</name>
    <dbReference type="NCBI Taxonomy" id="62708"/>
    <lineage>
        <taxon>Eukaryota</taxon>
        <taxon>Fungi</taxon>
        <taxon>Dikarya</taxon>
        <taxon>Ascomycota</taxon>
        <taxon>Pezizomycotina</taxon>
        <taxon>Leotiomycetes</taxon>
        <taxon>Erysiphales</taxon>
        <taxon>Erysiphaceae</taxon>
        <taxon>Golovinomyces</taxon>
    </lineage>
</organism>
<dbReference type="Pfam" id="PF03006">
    <property type="entry name" value="HlyIII"/>
    <property type="match status" value="1"/>
</dbReference>
<keyword evidence="6" id="KW-0479">Metal-binding</keyword>
<evidence type="ECO:0000256" key="2">
    <source>
        <dbReference type="ARBA" id="ARBA00007018"/>
    </source>
</evidence>
<dbReference type="InterPro" id="IPR004254">
    <property type="entry name" value="AdipoR/HlyIII-related"/>
</dbReference>
<proteinExistence type="inferred from homology"/>
<dbReference type="PANTHER" id="PTHR20855:SF52">
    <property type="entry name" value="ADIPONECTIN RECEPTOR PROTEIN"/>
    <property type="match status" value="1"/>
</dbReference>
<sequence length="352" mass="39086">MTIRNRRLSSSSTTTLTTTDTFPSSTKTLANSVDSNIQSSAVPTTISKTTIAEPSLTVSWNDLPKWQQDNNYIRTGYRPASGSFHGSFASITYLHNESVNIHSHLFGAIVFILLGFIFYFSCSSNKIFSKSLSYIVMGARLNAVANTADILVFGFFFTGAASCLAMSGTYHTISNHSPTVSRWGNKMDYIGIVCLIVGSFIPSIFYGFYCHSNLQKLYWIMISTLGMACAAATIIDRFRTPAWRPYRATMFIGLGLSAAFPVLHGIKIFGLEMMRSRIGLTGLLLEGFFYISGASIYAARWPERLKPGYFDIWGSSHQIFHILVLIAAGCHMYGLCTAFNYHHQLIQAKCDR</sequence>
<keyword evidence="9" id="KW-0675">Receptor</keyword>
<dbReference type="GO" id="GO:0046872">
    <property type="term" value="F:metal ion binding"/>
    <property type="evidence" value="ECO:0007669"/>
    <property type="project" value="UniProtKB-KW"/>
</dbReference>
<feature type="transmembrane region" description="Helical" evidence="8">
    <location>
        <begin position="247"/>
        <end position="266"/>
    </location>
</feature>
<dbReference type="PANTHER" id="PTHR20855">
    <property type="entry name" value="ADIPOR/PROGESTIN RECEPTOR-RELATED"/>
    <property type="match status" value="1"/>
</dbReference>
<feature type="transmembrane region" description="Helical" evidence="8">
    <location>
        <begin position="143"/>
        <end position="169"/>
    </location>
</feature>
<gene>
    <name evidence="9" type="ORF">GcM1_201005</name>
</gene>
<reference evidence="9 10" key="1">
    <citation type="journal article" date="2018" name="BMC Genomics">
        <title>Comparative genome analyses reveal sequence features reflecting distinct modes of host-adaptation between dicot and monocot powdery mildew.</title>
        <authorList>
            <person name="Wu Y."/>
            <person name="Ma X."/>
            <person name="Pan Z."/>
            <person name="Kale S.D."/>
            <person name="Song Y."/>
            <person name="King H."/>
            <person name="Zhang Q."/>
            <person name="Presley C."/>
            <person name="Deng X."/>
            <person name="Wei C.I."/>
            <person name="Xiao S."/>
        </authorList>
    </citation>
    <scope>NUCLEOTIDE SEQUENCE [LARGE SCALE GENOMIC DNA]</scope>
    <source>
        <strain evidence="9">UMSG1</strain>
    </source>
</reference>
<accession>A0A420IYE6</accession>
<comment type="caution">
    <text evidence="9">The sequence shown here is derived from an EMBL/GenBank/DDBJ whole genome shotgun (WGS) entry which is preliminary data.</text>
</comment>
<keyword evidence="6" id="KW-0862">Zinc</keyword>
<keyword evidence="4 8" id="KW-1133">Transmembrane helix</keyword>
<dbReference type="GO" id="GO:0038023">
    <property type="term" value="F:signaling receptor activity"/>
    <property type="evidence" value="ECO:0007669"/>
    <property type="project" value="TreeGrafter"/>
</dbReference>
<feature type="transmembrane region" description="Helical" evidence="8">
    <location>
        <begin position="101"/>
        <end position="122"/>
    </location>
</feature>
<evidence type="ECO:0000256" key="3">
    <source>
        <dbReference type="ARBA" id="ARBA00022692"/>
    </source>
</evidence>
<feature type="binding site" evidence="6">
    <location>
        <position position="317"/>
    </location>
    <ligand>
        <name>Zn(2+)</name>
        <dbReference type="ChEBI" id="CHEBI:29105"/>
    </ligand>
</feature>
<keyword evidence="3 8" id="KW-0812">Transmembrane</keyword>
<feature type="region of interest" description="Disordered" evidence="7">
    <location>
        <begin position="1"/>
        <end position="21"/>
    </location>
</feature>
<feature type="transmembrane region" description="Helical" evidence="8">
    <location>
        <begin position="278"/>
        <end position="299"/>
    </location>
</feature>
<keyword evidence="5 8" id="KW-0472">Membrane</keyword>
<evidence type="ECO:0000256" key="6">
    <source>
        <dbReference type="PIRSR" id="PIRSR604254-1"/>
    </source>
</evidence>
<dbReference type="Proteomes" id="UP000285326">
    <property type="component" value="Unassembled WGS sequence"/>
</dbReference>
<feature type="transmembrane region" description="Helical" evidence="8">
    <location>
        <begin position="189"/>
        <end position="210"/>
    </location>
</feature>
<evidence type="ECO:0000313" key="10">
    <source>
        <dbReference type="Proteomes" id="UP000285326"/>
    </source>
</evidence>
<comment type="similarity">
    <text evidence="2">Belongs to the ADIPOR family.</text>
</comment>
<dbReference type="GO" id="GO:0016020">
    <property type="term" value="C:membrane"/>
    <property type="evidence" value="ECO:0007669"/>
    <property type="project" value="UniProtKB-SubCell"/>
</dbReference>
<evidence type="ECO:0000256" key="8">
    <source>
        <dbReference type="SAM" id="Phobius"/>
    </source>
</evidence>
<dbReference type="EMBL" id="MCBS01020192">
    <property type="protein sequence ID" value="RKF79493.1"/>
    <property type="molecule type" value="Genomic_DNA"/>
</dbReference>
<evidence type="ECO:0000256" key="7">
    <source>
        <dbReference type="SAM" id="MobiDB-lite"/>
    </source>
</evidence>
<feature type="transmembrane region" description="Helical" evidence="8">
    <location>
        <begin position="217"/>
        <end position="235"/>
    </location>
</feature>
<dbReference type="AlphaFoldDB" id="A0A420IYE6"/>
<evidence type="ECO:0000256" key="4">
    <source>
        <dbReference type="ARBA" id="ARBA00022989"/>
    </source>
</evidence>
<protein>
    <submittedName>
        <fullName evidence="9">ADIPOR-like receptor SPBC12C2.09c</fullName>
    </submittedName>
</protein>
<feature type="binding site" evidence="6">
    <location>
        <position position="321"/>
    </location>
    <ligand>
        <name>Zn(2+)</name>
        <dbReference type="ChEBI" id="CHEBI:29105"/>
    </ligand>
</feature>
<evidence type="ECO:0000256" key="5">
    <source>
        <dbReference type="ARBA" id="ARBA00023136"/>
    </source>
</evidence>
<evidence type="ECO:0000313" key="9">
    <source>
        <dbReference type="EMBL" id="RKF79493.1"/>
    </source>
</evidence>
<dbReference type="GO" id="GO:0006882">
    <property type="term" value="P:intracellular zinc ion homeostasis"/>
    <property type="evidence" value="ECO:0007669"/>
    <property type="project" value="TreeGrafter"/>
</dbReference>
<evidence type="ECO:0000256" key="1">
    <source>
        <dbReference type="ARBA" id="ARBA00004141"/>
    </source>
</evidence>
<feature type="compositionally biased region" description="Low complexity" evidence="7">
    <location>
        <begin position="8"/>
        <end position="21"/>
    </location>
</feature>
<feature type="transmembrane region" description="Helical" evidence="8">
    <location>
        <begin position="319"/>
        <end position="339"/>
    </location>
</feature>